<dbReference type="AlphaFoldDB" id="A0A9D1LQ65"/>
<dbReference type="CDD" id="cd02163">
    <property type="entry name" value="PPAT"/>
    <property type="match status" value="1"/>
</dbReference>
<evidence type="ECO:0000256" key="3">
    <source>
        <dbReference type="ARBA" id="ARBA00022695"/>
    </source>
</evidence>
<name>A0A9D1LQ65_9FIRM</name>
<dbReference type="EC" id="2.7.7.3" evidence="9"/>
<keyword evidence="4 9" id="KW-0547">Nucleotide-binding</keyword>
<comment type="similarity">
    <text evidence="9">Belongs to the bacterial CoaD family.</text>
</comment>
<dbReference type="GO" id="GO:0015937">
    <property type="term" value="P:coenzyme A biosynthetic process"/>
    <property type="evidence" value="ECO:0007669"/>
    <property type="project" value="UniProtKB-UniRule"/>
</dbReference>
<keyword evidence="1 9" id="KW-0963">Cytoplasm</keyword>
<dbReference type="PRINTS" id="PR01020">
    <property type="entry name" value="LPSBIOSNTHSS"/>
</dbReference>
<keyword evidence="3 9" id="KW-0548">Nucleotidyltransferase</keyword>
<feature type="binding site" evidence="9">
    <location>
        <position position="72"/>
    </location>
    <ligand>
        <name>substrate</name>
    </ligand>
</feature>
<evidence type="ECO:0000256" key="5">
    <source>
        <dbReference type="ARBA" id="ARBA00022840"/>
    </source>
</evidence>
<dbReference type="EMBL" id="DVNK01000014">
    <property type="protein sequence ID" value="HIU46006.1"/>
    <property type="molecule type" value="Genomic_DNA"/>
</dbReference>
<keyword evidence="5 9" id="KW-0067">ATP-binding</keyword>
<dbReference type="InterPro" id="IPR001980">
    <property type="entry name" value="PPAT"/>
</dbReference>
<protein>
    <recommendedName>
        <fullName evidence="9">Phosphopantetheine adenylyltransferase</fullName>
        <ecNumber evidence="9">2.7.7.3</ecNumber>
    </recommendedName>
    <alternativeName>
        <fullName evidence="9">Dephospho-CoA pyrophosphorylase</fullName>
    </alternativeName>
    <alternativeName>
        <fullName evidence="9">Pantetheine-phosphate adenylyltransferase</fullName>
        <shortName evidence="9">PPAT</shortName>
    </alternativeName>
</protein>
<dbReference type="NCBIfam" id="TIGR00125">
    <property type="entry name" value="cyt_tran_rel"/>
    <property type="match status" value="1"/>
</dbReference>
<dbReference type="GO" id="GO:0004595">
    <property type="term" value="F:pantetheine-phosphate adenylyltransferase activity"/>
    <property type="evidence" value="ECO:0007669"/>
    <property type="project" value="UniProtKB-UniRule"/>
</dbReference>
<dbReference type="NCBIfam" id="TIGR01510">
    <property type="entry name" value="coaD_prev_kdtB"/>
    <property type="match status" value="1"/>
</dbReference>
<dbReference type="HAMAP" id="MF_00151">
    <property type="entry name" value="PPAT_bact"/>
    <property type="match status" value="1"/>
</dbReference>
<evidence type="ECO:0000259" key="10">
    <source>
        <dbReference type="Pfam" id="PF01467"/>
    </source>
</evidence>
<evidence type="ECO:0000256" key="6">
    <source>
        <dbReference type="ARBA" id="ARBA00022842"/>
    </source>
</evidence>
<evidence type="ECO:0000256" key="7">
    <source>
        <dbReference type="ARBA" id="ARBA00022993"/>
    </source>
</evidence>
<comment type="catalytic activity">
    <reaction evidence="8 9">
        <text>(R)-4'-phosphopantetheine + ATP + H(+) = 3'-dephospho-CoA + diphosphate</text>
        <dbReference type="Rhea" id="RHEA:19801"/>
        <dbReference type="ChEBI" id="CHEBI:15378"/>
        <dbReference type="ChEBI" id="CHEBI:30616"/>
        <dbReference type="ChEBI" id="CHEBI:33019"/>
        <dbReference type="ChEBI" id="CHEBI:57328"/>
        <dbReference type="ChEBI" id="CHEBI:61723"/>
        <dbReference type="EC" id="2.7.7.3"/>
    </reaction>
</comment>
<dbReference type="PANTHER" id="PTHR21342:SF1">
    <property type="entry name" value="PHOSPHOPANTETHEINE ADENYLYLTRANSFERASE"/>
    <property type="match status" value="1"/>
</dbReference>
<dbReference type="InterPro" id="IPR004821">
    <property type="entry name" value="Cyt_trans-like"/>
</dbReference>
<dbReference type="Pfam" id="PF01467">
    <property type="entry name" value="CTP_transf_like"/>
    <property type="match status" value="1"/>
</dbReference>
<feature type="binding site" evidence="9">
    <location>
        <position position="8"/>
    </location>
    <ligand>
        <name>substrate</name>
    </ligand>
</feature>
<feature type="binding site" evidence="9">
    <location>
        <position position="97"/>
    </location>
    <ligand>
        <name>ATP</name>
        <dbReference type="ChEBI" id="CHEBI:30616"/>
    </ligand>
</feature>
<keyword evidence="6 9" id="KW-0460">Magnesium</keyword>
<reference evidence="11" key="1">
    <citation type="submission" date="2020-10" db="EMBL/GenBank/DDBJ databases">
        <authorList>
            <person name="Gilroy R."/>
        </authorList>
    </citation>
    <scope>NUCLEOTIDE SEQUENCE</scope>
    <source>
        <strain evidence="11">ChiSxjej2B14-8506</strain>
    </source>
</reference>
<accession>A0A9D1LQ65</accession>
<dbReference type="Gene3D" id="3.40.50.620">
    <property type="entry name" value="HUPs"/>
    <property type="match status" value="1"/>
</dbReference>
<comment type="subunit">
    <text evidence="9">Homohexamer.</text>
</comment>
<comment type="caution">
    <text evidence="11">The sequence shown here is derived from an EMBL/GenBank/DDBJ whole genome shotgun (WGS) entry which is preliminary data.</text>
</comment>
<comment type="subcellular location">
    <subcellularLocation>
        <location evidence="9">Cytoplasm</location>
    </subcellularLocation>
</comment>
<comment type="pathway">
    <text evidence="9">Cofactor biosynthesis; coenzyme A biosynthesis; CoA from (R)-pantothenate: step 4/5.</text>
</comment>
<gene>
    <name evidence="9 11" type="primary">coaD</name>
    <name evidence="11" type="ORF">IAC59_01945</name>
</gene>
<dbReference type="GO" id="GO:0005524">
    <property type="term" value="F:ATP binding"/>
    <property type="evidence" value="ECO:0007669"/>
    <property type="project" value="UniProtKB-KW"/>
</dbReference>
<evidence type="ECO:0000313" key="12">
    <source>
        <dbReference type="Proteomes" id="UP000824123"/>
    </source>
</evidence>
<keyword evidence="2 9" id="KW-0808">Transferase</keyword>
<dbReference type="InterPro" id="IPR014729">
    <property type="entry name" value="Rossmann-like_a/b/a_fold"/>
</dbReference>
<feature type="binding site" evidence="9">
    <location>
        <position position="40"/>
    </location>
    <ligand>
        <name>substrate</name>
    </ligand>
</feature>
<feature type="domain" description="Cytidyltransferase-like" evidence="10">
    <location>
        <begin position="4"/>
        <end position="132"/>
    </location>
</feature>
<evidence type="ECO:0000256" key="8">
    <source>
        <dbReference type="ARBA" id="ARBA00029346"/>
    </source>
</evidence>
<evidence type="ECO:0000256" key="2">
    <source>
        <dbReference type="ARBA" id="ARBA00022679"/>
    </source>
</evidence>
<feature type="site" description="Transition state stabilizer" evidence="9">
    <location>
        <position position="16"/>
    </location>
</feature>
<evidence type="ECO:0000256" key="1">
    <source>
        <dbReference type="ARBA" id="ARBA00022490"/>
    </source>
</evidence>
<proteinExistence type="inferred from homology"/>
<dbReference type="Proteomes" id="UP000824123">
    <property type="component" value="Unassembled WGS sequence"/>
</dbReference>
<evidence type="ECO:0000313" key="11">
    <source>
        <dbReference type="EMBL" id="HIU46006.1"/>
    </source>
</evidence>
<feature type="binding site" evidence="9">
    <location>
        <begin position="87"/>
        <end position="89"/>
    </location>
    <ligand>
        <name>ATP</name>
        <dbReference type="ChEBI" id="CHEBI:30616"/>
    </ligand>
</feature>
<feature type="binding site" evidence="9">
    <location>
        <position position="86"/>
    </location>
    <ligand>
        <name>substrate</name>
    </ligand>
</feature>
<comment type="function">
    <text evidence="9">Reversibly transfers an adenylyl group from ATP to 4'-phosphopantetheine, yielding dephospho-CoA (dPCoA) and pyrophosphate.</text>
</comment>
<keyword evidence="7 9" id="KW-0173">Coenzyme A biosynthesis</keyword>
<feature type="binding site" evidence="9">
    <location>
        <begin position="122"/>
        <end position="128"/>
    </location>
    <ligand>
        <name>ATP</name>
        <dbReference type="ChEBI" id="CHEBI:30616"/>
    </ligand>
</feature>
<evidence type="ECO:0000256" key="4">
    <source>
        <dbReference type="ARBA" id="ARBA00022741"/>
    </source>
</evidence>
<dbReference type="PANTHER" id="PTHR21342">
    <property type="entry name" value="PHOSPHOPANTETHEINE ADENYLYLTRANSFERASE"/>
    <property type="match status" value="1"/>
</dbReference>
<feature type="binding site" evidence="9">
    <location>
        <begin position="8"/>
        <end position="9"/>
    </location>
    <ligand>
        <name>ATP</name>
        <dbReference type="ChEBI" id="CHEBI:30616"/>
    </ligand>
</feature>
<sequence length="163" mass="17991">MICVYAGSFDPITVGHLDIIRRASAVFDGVIVAVLNNRAKRPAFSVEQRLEFIRRATEDIAGVSVDSFDGLLIDYLRKVGVRVILRGLRAAGDFESETQTAALNRRLYPDAETMFMMTSPEYACVSSTAVREIASFGGDISGLVPPQILDMVNEGFDIYYNRS</sequence>
<reference evidence="11" key="2">
    <citation type="journal article" date="2021" name="PeerJ">
        <title>Extensive microbial diversity within the chicken gut microbiome revealed by metagenomics and culture.</title>
        <authorList>
            <person name="Gilroy R."/>
            <person name="Ravi A."/>
            <person name="Getino M."/>
            <person name="Pursley I."/>
            <person name="Horton D.L."/>
            <person name="Alikhan N.F."/>
            <person name="Baker D."/>
            <person name="Gharbi K."/>
            <person name="Hall N."/>
            <person name="Watson M."/>
            <person name="Adriaenssens E.M."/>
            <person name="Foster-Nyarko E."/>
            <person name="Jarju S."/>
            <person name="Secka A."/>
            <person name="Antonio M."/>
            <person name="Oren A."/>
            <person name="Chaudhuri R.R."/>
            <person name="La Ragione R."/>
            <person name="Hildebrand F."/>
            <person name="Pallen M.J."/>
        </authorList>
    </citation>
    <scope>NUCLEOTIDE SEQUENCE</scope>
    <source>
        <strain evidence="11">ChiSxjej2B14-8506</strain>
    </source>
</reference>
<dbReference type="SUPFAM" id="SSF52374">
    <property type="entry name" value="Nucleotidylyl transferase"/>
    <property type="match status" value="1"/>
</dbReference>
<organism evidence="11 12">
    <name type="scientific">Candidatus Fimadaptatus faecigallinarum</name>
    <dbReference type="NCBI Taxonomy" id="2840814"/>
    <lineage>
        <taxon>Bacteria</taxon>
        <taxon>Bacillati</taxon>
        <taxon>Bacillota</taxon>
        <taxon>Clostridia</taxon>
        <taxon>Eubacteriales</taxon>
        <taxon>Candidatus Fimadaptatus</taxon>
    </lineage>
</organism>
<feature type="binding site" evidence="9">
    <location>
        <position position="16"/>
    </location>
    <ligand>
        <name>ATP</name>
        <dbReference type="ChEBI" id="CHEBI:30616"/>
    </ligand>
</feature>
<comment type="cofactor">
    <cofactor evidence="9">
        <name>Mg(2+)</name>
        <dbReference type="ChEBI" id="CHEBI:18420"/>
    </cofactor>
</comment>
<evidence type="ECO:0000256" key="9">
    <source>
        <dbReference type="HAMAP-Rule" id="MF_00151"/>
    </source>
</evidence>
<dbReference type="GO" id="GO:0005737">
    <property type="term" value="C:cytoplasm"/>
    <property type="evidence" value="ECO:0007669"/>
    <property type="project" value="UniProtKB-SubCell"/>
</dbReference>